<evidence type="ECO:0008006" key="5">
    <source>
        <dbReference type="Google" id="ProtNLM"/>
    </source>
</evidence>
<accession>A0A6G1JAH8</accession>
<keyword evidence="2" id="KW-1133">Transmembrane helix</keyword>
<sequence length="231" mass="26214">MEDNPLSVTANITGILTFIAAICAFIYVRYKILRNVDEEINGIAESVKDTLEESQAILLAQRPKESDPASVPVIRLIKLMDELPRIEARISSLCGWVSVTAKPVVVPGFGTFRRRSVFRPFRSAPSFIFNLGATPTMLRWYKVRDEVLQLVQQRENIRSRILFHQVSVAYSVAKNQEVLIQGLVDQNKELENELTKIRDLAGDTNEFVKRLEQGNDEMKNIVTRMANLLVP</sequence>
<organism evidence="3 4">
    <name type="scientific">Lentithecium fluviatile CBS 122367</name>
    <dbReference type="NCBI Taxonomy" id="1168545"/>
    <lineage>
        <taxon>Eukaryota</taxon>
        <taxon>Fungi</taxon>
        <taxon>Dikarya</taxon>
        <taxon>Ascomycota</taxon>
        <taxon>Pezizomycotina</taxon>
        <taxon>Dothideomycetes</taxon>
        <taxon>Pleosporomycetidae</taxon>
        <taxon>Pleosporales</taxon>
        <taxon>Massarineae</taxon>
        <taxon>Lentitheciaceae</taxon>
        <taxon>Lentithecium</taxon>
    </lineage>
</organism>
<dbReference type="AlphaFoldDB" id="A0A6G1JAH8"/>
<evidence type="ECO:0000256" key="2">
    <source>
        <dbReference type="SAM" id="Phobius"/>
    </source>
</evidence>
<evidence type="ECO:0000313" key="4">
    <source>
        <dbReference type="Proteomes" id="UP000799291"/>
    </source>
</evidence>
<keyword evidence="2" id="KW-0472">Membrane</keyword>
<dbReference type="Proteomes" id="UP000799291">
    <property type="component" value="Unassembled WGS sequence"/>
</dbReference>
<name>A0A6G1JAH8_9PLEO</name>
<dbReference type="OrthoDB" id="5329749at2759"/>
<evidence type="ECO:0000313" key="3">
    <source>
        <dbReference type="EMBL" id="KAF2687536.1"/>
    </source>
</evidence>
<feature type="coiled-coil region" evidence="1">
    <location>
        <begin position="173"/>
        <end position="200"/>
    </location>
</feature>
<proteinExistence type="predicted"/>
<reference evidence="3" key="1">
    <citation type="journal article" date="2020" name="Stud. Mycol.">
        <title>101 Dothideomycetes genomes: a test case for predicting lifestyles and emergence of pathogens.</title>
        <authorList>
            <person name="Haridas S."/>
            <person name="Albert R."/>
            <person name="Binder M."/>
            <person name="Bloem J."/>
            <person name="Labutti K."/>
            <person name="Salamov A."/>
            <person name="Andreopoulos B."/>
            <person name="Baker S."/>
            <person name="Barry K."/>
            <person name="Bills G."/>
            <person name="Bluhm B."/>
            <person name="Cannon C."/>
            <person name="Castanera R."/>
            <person name="Culley D."/>
            <person name="Daum C."/>
            <person name="Ezra D."/>
            <person name="Gonzalez J."/>
            <person name="Henrissat B."/>
            <person name="Kuo A."/>
            <person name="Liang C."/>
            <person name="Lipzen A."/>
            <person name="Lutzoni F."/>
            <person name="Magnuson J."/>
            <person name="Mondo S."/>
            <person name="Nolan M."/>
            <person name="Ohm R."/>
            <person name="Pangilinan J."/>
            <person name="Park H.-J."/>
            <person name="Ramirez L."/>
            <person name="Alfaro M."/>
            <person name="Sun H."/>
            <person name="Tritt A."/>
            <person name="Yoshinaga Y."/>
            <person name="Zwiers L.-H."/>
            <person name="Turgeon B."/>
            <person name="Goodwin S."/>
            <person name="Spatafora J."/>
            <person name="Crous P."/>
            <person name="Grigoriev I."/>
        </authorList>
    </citation>
    <scope>NUCLEOTIDE SEQUENCE</scope>
    <source>
        <strain evidence="3">CBS 122367</strain>
    </source>
</reference>
<keyword evidence="2" id="KW-0812">Transmembrane</keyword>
<dbReference type="EMBL" id="MU005575">
    <property type="protein sequence ID" value="KAF2687536.1"/>
    <property type="molecule type" value="Genomic_DNA"/>
</dbReference>
<gene>
    <name evidence="3" type="ORF">K458DRAFT_485688</name>
</gene>
<evidence type="ECO:0000256" key="1">
    <source>
        <dbReference type="SAM" id="Coils"/>
    </source>
</evidence>
<feature type="transmembrane region" description="Helical" evidence="2">
    <location>
        <begin position="6"/>
        <end position="28"/>
    </location>
</feature>
<protein>
    <recommendedName>
        <fullName evidence="5">Fungal N-terminal domain-containing protein</fullName>
    </recommendedName>
</protein>
<keyword evidence="4" id="KW-1185">Reference proteome</keyword>
<keyword evidence="1" id="KW-0175">Coiled coil</keyword>